<dbReference type="Proteomes" id="UP000297028">
    <property type="component" value="Segment"/>
</dbReference>
<dbReference type="EMBL" id="MF143631">
    <property type="protein sequence ID" value="AVA31191.1"/>
    <property type="molecule type" value="Genomic_DNA"/>
</dbReference>
<dbReference type="Pfam" id="PF05112">
    <property type="entry name" value="Baculo_p47"/>
    <property type="match status" value="1"/>
</dbReference>
<sequence length="398" mass="47111">MFVNNFKHTTQFFPQACKLEIDSLVVYTIYLNGLDTTLPRWVHKEIEINADGFVRFNFNVKIFNLNNLKHMTQTTPEDVDDYIEITRSCNLSGHDLQMFKLLCRDRWYKGDIVRLQKMLRQNDVSDLIKFGCNVVWERGYEDHYTLGQQLSIRITTKLIQSGLDFKHQPDTLAPIVLVKGWQDAQFEKYLQSITSISEIIKRHTFTKKYICLEVAESCWSDVTCAFQKEKFNLILNSKTSNVVLLKIDDDKNSLLYLRKLSHLLKNKIINLLFVTDVEFYLKNNNFMFYLYNSLKFYYYCLKNKFVFDNTDKELLFLLYTIVSIEWYNLGHLNSFTLEKSPLFNPLELSTRRLNSVKRAAQQNRIVKCDEEIGIDYIRGKRIRTGTHYGKRIINFDKV</sequence>
<accession>A0A2L0WU62</accession>
<protein>
    <submittedName>
        <fullName evidence="1">p47</fullName>
    </submittedName>
</protein>
<gene>
    <name evidence="1" type="ORF">Oxoc_ORF92</name>
</gene>
<evidence type="ECO:0000313" key="1">
    <source>
        <dbReference type="EMBL" id="AVA31191.1"/>
    </source>
</evidence>
<evidence type="ECO:0000313" key="2">
    <source>
        <dbReference type="Proteomes" id="UP000297028"/>
    </source>
</evidence>
<organism evidence="1 2">
    <name type="scientific">Oxyplax ochracea nucleopolyhedrovirus</name>
    <dbReference type="NCBI Taxonomy" id="2083176"/>
    <lineage>
        <taxon>Viruses</taxon>
        <taxon>Viruses incertae sedis</taxon>
        <taxon>Naldaviricetes</taxon>
        <taxon>Lefavirales</taxon>
        <taxon>Baculoviridae</taxon>
        <taxon>Alphabaculovirus</taxon>
        <taxon>Alphabaculovirus oxochraceae</taxon>
    </lineage>
</organism>
<proteinExistence type="predicted"/>
<dbReference type="GO" id="GO:0046782">
    <property type="term" value="P:regulation of viral transcription"/>
    <property type="evidence" value="ECO:0007669"/>
    <property type="project" value="InterPro"/>
</dbReference>
<keyword evidence="2" id="KW-1185">Reference proteome</keyword>
<dbReference type="InterPro" id="IPR007799">
    <property type="entry name" value="Baculo_p47"/>
</dbReference>
<name>A0A2L0WU62_9ABAC</name>
<reference evidence="1 2" key="1">
    <citation type="journal article" date="2018" name="PLoS ONE">
        <title>Genome analysis of a novel Group I alphabaculovirus obtained from Oxyplax ochracea.</title>
        <authorList>
            <person name="Wang J."/>
            <person name="Hou D."/>
            <person name="Wang Q."/>
            <person name="Kuang W."/>
            <person name="Zhang L."/>
            <person name="Li J."/>
            <person name="Shen S."/>
            <person name="Deng F."/>
            <person name="Wang H."/>
            <person name="Hu Z."/>
            <person name="Wang M."/>
        </authorList>
    </citation>
    <scope>NUCLEOTIDE SEQUENCE [LARGE SCALE GENOMIC DNA]</scope>
    <source>
        <strain evidence="1">435</strain>
    </source>
</reference>